<feature type="compositionally biased region" description="Basic residues" evidence="1">
    <location>
        <begin position="83"/>
        <end position="97"/>
    </location>
</feature>
<gene>
    <name evidence="2" type="ORF">TVY486_0401590</name>
</gene>
<protein>
    <submittedName>
        <fullName evidence="2">Uncharacterized protein</fullName>
    </submittedName>
</protein>
<name>G0TU59_TRYVY</name>
<proteinExistence type="predicted"/>
<evidence type="ECO:0000313" key="2">
    <source>
        <dbReference type="EMBL" id="CCC47493.1"/>
    </source>
</evidence>
<organism evidence="2">
    <name type="scientific">Trypanosoma vivax (strain Y486)</name>
    <dbReference type="NCBI Taxonomy" id="1055687"/>
    <lineage>
        <taxon>Eukaryota</taxon>
        <taxon>Discoba</taxon>
        <taxon>Euglenozoa</taxon>
        <taxon>Kinetoplastea</taxon>
        <taxon>Metakinetoplastina</taxon>
        <taxon>Trypanosomatida</taxon>
        <taxon>Trypanosomatidae</taxon>
        <taxon>Trypanosoma</taxon>
        <taxon>Duttonella</taxon>
    </lineage>
</organism>
<evidence type="ECO:0000256" key="1">
    <source>
        <dbReference type="SAM" id="MobiDB-lite"/>
    </source>
</evidence>
<accession>G0TU59</accession>
<dbReference type="AlphaFoldDB" id="G0TU59"/>
<reference evidence="2" key="1">
    <citation type="journal article" date="2012" name="Proc. Natl. Acad. Sci. U.S.A.">
        <title>Antigenic diversity is generated by distinct evolutionary mechanisms in African trypanosome species.</title>
        <authorList>
            <person name="Jackson A.P."/>
            <person name="Berry A."/>
            <person name="Aslett M."/>
            <person name="Allison H.C."/>
            <person name="Burton P."/>
            <person name="Vavrova-Anderson J."/>
            <person name="Brown R."/>
            <person name="Browne H."/>
            <person name="Corton N."/>
            <person name="Hauser H."/>
            <person name="Gamble J."/>
            <person name="Gilderthorp R."/>
            <person name="Marcello L."/>
            <person name="McQuillan J."/>
            <person name="Otto T.D."/>
            <person name="Quail M.A."/>
            <person name="Sanders M.J."/>
            <person name="van Tonder A."/>
            <person name="Ginger M.L."/>
            <person name="Field M.C."/>
            <person name="Barry J.D."/>
            <person name="Hertz-Fowler C."/>
            <person name="Berriman M."/>
        </authorList>
    </citation>
    <scope>NUCLEOTIDE SEQUENCE</scope>
    <source>
        <strain evidence="2">Y486</strain>
    </source>
</reference>
<feature type="region of interest" description="Disordered" evidence="1">
    <location>
        <begin position="75"/>
        <end position="97"/>
    </location>
</feature>
<dbReference type="VEuPathDB" id="TriTrypDB:TvY486_0401590"/>
<dbReference type="EMBL" id="HE573020">
    <property type="protein sequence ID" value="CCC47493.1"/>
    <property type="molecule type" value="Genomic_DNA"/>
</dbReference>
<sequence>MEVCDATVQVQHPFLLPHSSLLPRLTPLLHPASCLVLPARRNYHSSQCAGNAINGLCVSFSFSIFLVGMRTLRTTPHSSSFSSKKKKRKETNTKKKHPGYDVCTQTFRSMLKARAYRYHYCSHFLPFLFFDLPTFRSTFSIALLITTTS</sequence>